<gene>
    <name evidence="2" type="ORF">CLV52_0549</name>
</gene>
<evidence type="ECO:0000256" key="1">
    <source>
        <dbReference type="SAM" id="MobiDB-lite"/>
    </source>
</evidence>
<feature type="compositionally biased region" description="Basic residues" evidence="1">
    <location>
        <begin position="210"/>
        <end position="220"/>
    </location>
</feature>
<keyword evidence="3" id="KW-1185">Reference proteome</keyword>
<proteinExistence type="predicted"/>
<feature type="compositionally biased region" description="Low complexity" evidence="1">
    <location>
        <begin position="259"/>
        <end position="268"/>
    </location>
</feature>
<feature type="compositionally biased region" description="Basic and acidic residues" evidence="1">
    <location>
        <begin position="1"/>
        <end position="26"/>
    </location>
</feature>
<feature type="compositionally biased region" description="Basic residues" evidence="1">
    <location>
        <begin position="275"/>
        <end position="302"/>
    </location>
</feature>
<feature type="compositionally biased region" description="Low complexity" evidence="1">
    <location>
        <begin position="395"/>
        <end position="407"/>
    </location>
</feature>
<evidence type="ECO:0000313" key="2">
    <source>
        <dbReference type="EMBL" id="TDS80001.1"/>
    </source>
</evidence>
<feature type="region of interest" description="Disordered" evidence="1">
    <location>
        <begin position="338"/>
        <end position="495"/>
    </location>
</feature>
<dbReference type="EMBL" id="SOAM01000001">
    <property type="protein sequence ID" value="TDS80001.1"/>
    <property type="molecule type" value="Genomic_DNA"/>
</dbReference>
<name>A0A4R7FQE8_9MICO</name>
<feature type="compositionally biased region" description="Polar residues" evidence="1">
    <location>
        <begin position="367"/>
        <end position="384"/>
    </location>
</feature>
<accession>A0A4R7FQE8</accession>
<feature type="region of interest" description="Disordered" evidence="1">
    <location>
        <begin position="1"/>
        <end position="60"/>
    </location>
</feature>
<reference evidence="2 3" key="1">
    <citation type="submission" date="2019-03" db="EMBL/GenBank/DDBJ databases">
        <title>Genomic Encyclopedia of Archaeal and Bacterial Type Strains, Phase II (KMG-II): from individual species to whole genera.</title>
        <authorList>
            <person name="Goeker M."/>
        </authorList>
    </citation>
    <scope>NUCLEOTIDE SEQUENCE [LARGE SCALE GENOMIC DNA]</scope>
    <source>
        <strain evidence="2 3">DSM 24782</strain>
    </source>
</reference>
<comment type="caution">
    <text evidence="2">The sequence shown here is derived from an EMBL/GenBank/DDBJ whole genome shotgun (WGS) entry which is preliminary data.</text>
</comment>
<protein>
    <submittedName>
        <fullName evidence="2">Uncharacterized protein</fullName>
    </submittedName>
</protein>
<feature type="compositionally biased region" description="Basic and acidic residues" evidence="1">
    <location>
        <begin position="35"/>
        <end position="60"/>
    </location>
</feature>
<dbReference type="AlphaFoldDB" id="A0A4R7FQE8"/>
<feature type="compositionally biased region" description="Basic residues" evidence="1">
    <location>
        <begin position="190"/>
        <end position="199"/>
    </location>
</feature>
<feature type="compositionally biased region" description="Basic and acidic residues" evidence="1">
    <location>
        <begin position="348"/>
        <end position="365"/>
    </location>
</feature>
<feature type="region of interest" description="Disordered" evidence="1">
    <location>
        <begin position="171"/>
        <end position="302"/>
    </location>
</feature>
<evidence type="ECO:0000313" key="3">
    <source>
        <dbReference type="Proteomes" id="UP000295344"/>
    </source>
</evidence>
<dbReference type="Proteomes" id="UP000295344">
    <property type="component" value="Unassembled WGS sequence"/>
</dbReference>
<sequence>MISTRPEHSAYPQRERPSDRSSDRTRSSRTRRQRARPEGRRRCRDSRARPRPAVDRASDDGPDLRRLRPWLFESGVESPFTWAFEGAGGLERLTDGASWTVDDPASFSARLVRVQLDHVALEVLAATPHRYTRARTPAADPSVALFSFVLVAEESLLLTTPFIAAAVPADPRIPVRPGSRPSLVKPCAGRGHRLARCRRTIQEPRPRSPTTRRRRRRIRYRAVQDRRRTGSRATSRPAAGPHHERSRCSSRNGLGAATGGRPARQRPAARPDRPPHRRPSHRRAAGRRARREPVRLTRRRPIRIPRTPRVQDLLGRRCAGTHVRPSCCGLTRVPSRAVAAPRGATRTSRSEEPRCHHCRSADARRTGATNRSRSAICWTSSTAPRSGRAREVTTARRSSAPRATTRPEPAPVGRSARRRLPSGRGASRAGRDDVLAATRRRAPAGSASSRPAGAFGVRRGLAPRAREAENPRSPGGFSGGSDRRRSGDLSIFSPL</sequence>
<organism evidence="2 3">
    <name type="scientific">Amnibacterium kyonggiense</name>
    <dbReference type="NCBI Taxonomy" id="595671"/>
    <lineage>
        <taxon>Bacteria</taxon>
        <taxon>Bacillati</taxon>
        <taxon>Actinomycetota</taxon>
        <taxon>Actinomycetes</taxon>
        <taxon>Micrococcales</taxon>
        <taxon>Microbacteriaceae</taxon>
        <taxon>Amnibacterium</taxon>
    </lineage>
</organism>
<feature type="compositionally biased region" description="Low complexity" evidence="1">
    <location>
        <begin position="443"/>
        <end position="454"/>
    </location>
</feature>